<keyword evidence="6" id="KW-0805">Transcription regulation</keyword>
<dbReference type="EMBL" id="QEAP01000103">
    <property type="protein sequence ID" value="TPX74901.1"/>
    <property type="molecule type" value="Genomic_DNA"/>
</dbReference>
<dbReference type="PANTHER" id="PTHR31576:SF2">
    <property type="entry name" value="TATA BOX-BINDING PROTEIN-ASSOCIATED FACTOR RNA POLYMERASE I SUBUNIT B"/>
    <property type="match status" value="1"/>
</dbReference>
<comment type="subcellular location">
    <subcellularLocation>
        <location evidence="1">Nucleus</location>
        <location evidence="1">Nucleolus</location>
    </subcellularLocation>
</comment>
<evidence type="ECO:0000259" key="10">
    <source>
        <dbReference type="Pfam" id="PF20644"/>
    </source>
</evidence>
<keyword evidence="4" id="KW-0863">Zinc-finger</keyword>
<evidence type="ECO:0000256" key="9">
    <source>
        <dbReference type="ARBA" id="ARBA00023242"/>
    </source>
</evidence>
<name>A0A507FEW9_9FUNG</name>
<dbReference type="GO" id="GO:0001164">
    <property type="term" value="F:RNA polymerase I core promoter sequence-specific DNA binding"/>
    <property type="evidence" value="ECO:0007669"/>
    <property type="project" value="InterPro"/>
</dbReference>
<accession>A0A507FEW9</accession>
<feature type="domain" description="Rrn7/TAF1B C-terminal cyclin" evidence="11">
    <location>
        <begin position="210"/>
        <end position="334"/>
    </location>
</feature>
<keyword evidence="13" id="KW-1185">Reference proteome</keyword>
<evidence type="ECO:0000256" key="2">
    <source>
        <dbReference type="ARBA" id="ARBA00006899"/>
    </source>
</evidence>
<evidence type="ECO:0008006" key="14">
    <source>
        <dbReference type="Google" id="ProtNLM"/>
    </source>
</evidence>
<reference evidence="12 13" key="1">
    <citation type="journal article" date="2019" name="Sci. Rep.">
        <title>Comparative genomics of chytrid fungi reveal insights into the obligate biotrophic and pathogenic lifestyle of Synchytrium endobioticum.</title>
        <authorList>
            <person name="van de Vossenberg B.T.L.H."/>
            <person name="Warris S."/>
            <person name="Nguyen H.D.T."/>
            <person name="van Gent-Pelzer M.P.E."/>
            <person name="Joly D.L."/>
            <person name="van de Geest H.C."/>
            <person name="Bonants P.J.M."/>
            <person name="Smith D.S."/>
            <person name="Levesque C.A."/>
            <person name="van der Lee T.A.J."/>
        </authorList>
    </citation>
    <scope>NUCLEOTIDE SEQUENCE [LARGE SCALE GENOMIC DNA]</scope>
    <source>
        <strain evidence="12 13">CBS 675.73</strain>
    </source>
</reference>
<protein>
    <recommendedName>
        <fullName evidence="14">RRN7-type domain-containing protein</fullName>
    </recommendedName>
</protein>
<gene>
    <name evidence="12" type="ORF">CcCBS67573_g03816</name>
</gene>
<dbReference type="Pfam" id="PF20645">
    <property type="entry name" value="Rrn7_cyclin_C"/>
    <property type="match status" value="1"/>
</dbReference>
<evidence type="ECO:0000256" key="3">
    <source>
        <dbReference type="ARBA" id="ARBA00022723"/>
    </source>
</evidence>
<evidence type="ECO:0000313" key="12">
    <source>
        <dbReference type="EMBL" id="TPX74901.1"/>
    </source>
</evidence>
<dbReference type="Pfam" id="PF20644">
    <property type="entry name" value="Rrn7_cyclin_N"/>
    <property type="match status" value="1"/>
</dbReference>
<evidence type="ECO:0000256" key="8">
    <source>
        <dbReference type="ARBA" id="ARBA00023163"/>
    </source>
</evidence>
<keyword evidence="9" id="KW-0539">Nucleus</keyword>
<dbReference type="GO" id="GO:0070860">
    <property type="term" value="C:RNA polymerase I core factor complex"/>
    <property type="evidence" value="ECO:0007669"/>
    <property type="project" value="InterPro"/>
</dbReference>
<feature type="domain" description="Rrn7/TAF1B N-terminal cyclin" evidence="10">
    <location>
        <begin position="76"/>
        <end position="182"/>
    </location>
</feature>
<keyword evidence="8" id="KW-0804">Transcription</keyword>
<evidence type="ECO:0000256" key="4">
    <source>
        <dbReference type="ARBA" id="ARBA00022771"/>
    </source>
</evidence>
<dbReference type="PANTHER" id="PTHR31576">
    <property type="entry name" value="TATA BOX-BINDING PROTEIN-ASSOCIATED FACTOR RNA POLYMERASE I SUBUNIT B"/>
    <property type="match status" value="1"/>
</dbReference>
<sequence>MKCPICRTKRFRRDKDSGLRFCINGHQMRGTGHVEVGDDEIKSGARLRRVPKKKKAKLVFVKGFKTATPLLVYEAFQLSLKAQVRALIDKKGFPPSLEIIVRDLWLAFVSTQGFNDYTARKMNSSKPRSLRVPMMRLQRNTQLLLIYMGCRLLRLPFLLSDVLKWADSGDIPFLNALDALPSDFMQHVSRHRLSFLLFKKSSLPTLSILTLELTRLLRVFRNLGISLPTINRPLVLLRMIKAFNVPLELYPCTEMIWSAMGYSQGLNVFFNESAHRPELLLLSCLIVSIRILYSFKNSKRLVFVSWLSNLPPIDELLASMKIEMHKQRAWCWSKRTLTDLDSDFHGGISTFASYCQDYLFNKTRLNSNRHGFHAIVEGILPSGNESNENDQTASQWNFGLSKRPPMKHALEECLKPSTEPANTNSMDLESDWFFTTETPESGFLLDAVLEVNDSMGEVDTELAELVDVGSKYLLLDGRLVLNCVCRVENTLLDLVELFDMQTRQTDDEEGI</sequence>
<dbReference type="InterPro" id="IPR048540">
    <property type="entry name" value="Rrn7_cyclin_N"/>
</dbReference>
<dbReference type="GO" id="GO:0042790">
    <property type="term" value="P:nucleolar large rRNA transcription by RNA polymerase I"/>
    <property type="evidence" value="ECO:0007669"/>
    <property type="project" value="TreeGrafter"/>
</dbReference>
<keyword evidence="5" id="KW-0862">Zinc</keyword>
<evidence type="ECO:0000313" key="13">
    <source>
        <dbReference type="Proteomes" id="UP000320333"/>
    </source>
</evidence>
<proteinExistence type="inferred from homology"/>
<dbReference type="Proteomes" id="UP000320333">
    <property type="component" value="Unassembled WGS sequence"/>
</dbReference>
<evidence type="ECO:0000256" key="7">
    <source>
        <dbReference type="ARBA" id="ARBA00023125"/>
    </source>
</evidence>
<dbReference type="InterPro" id="IPR048538">
    <property type="entry name" value="Rrn7_cyclin_C"/>
</dbReference>
<comment type="similarity">
    <text evidence="2">Belongs to the RRN7/TAF1B family.</text>
</comment>
<organism evidence="12 13">
    <name type="scientific">Chytriomyces confervae</name>
    <dbReference type="NCBI Taxonomy" id="246404"/>
    <lineage>
        <taxon>Eukaryota</taxon>
        <taxon>Fungi</taxon>
        <taxon>Fungi incertae sedis</taxon>
        <taxon>Chytridiomycota</taxon>
        <taxon>Chytridiomycota incertae sedis</taxon>
        <taxon>Chytridiomycetes</taxon>
        <taxon>Chytridiales</taxon>
        <taxon>Chytriomycetaceae</taxon>
        <taxon>Chytriomyces</taxon>
    </lineage>
</organism>
<evidence type="ECO:0000256" key="1">
    <source>
        <dbReference type="ARBA" id="ARBA00004604"/>
    </source>
</evidence>
<dbReference type="OrthoDB" id="2150404at2759"/>
<comment type="caution">
    <text evidence="12">The sequence shown here is derived from an EMBL/GenBank/DDBJ whole genome shotgun (WGS) entry which is preliminary data.</text>
</comment>
<evidence type="ECO:0000259" key="11">
    <source>
        <dbReference type="Pfam" id="PF20645"/>
    </source>
</evidence>
<evidence type="ECO:0000256" key="6">
    <source>
        <dbReference type="ARBA" id="ARBA00023015"/>
    </source>
</evidence>
<dbReference type="InterPro" id="IPR033599">
    <property type="entry name" value="TAF1B/Rrn7"/>
</dbReference>
<dbReference type="STRING" id="246404.A0A507FEW9"/>
<evidence type="ECO:0000256" key="5">
    <source>
        <dbReference type="ARBA" id="ARBA00022833"/>
    </source>
</evidence>
<keyword evidence="3" id="KW-0479">Metal-binding</keyword>
<keyword evidence="7" id="KW-0238">DNA-binding</keyword>
<dbReference type="GO" id="GO:0008270">
    <property type="term" value="F:zinc ion binding"/>
    <property type="evidence" value="ECO:0007669"/>
    <property type="project" value="UniProtKB-KW"/>
</dbReference>
<dbReference type="AlphaFoldDB" id="A0A507FEW9"/>